<gene>
    <name evidence="2" type="ORF">IC620_14815</name>
</gene>
<dbReference type="Pfam" id="PF07110">
    <property type="entry name" value="EthD"/>
    <property type="match status" value="1"/>
</dbReference>
<organism evidence="2 3">
    <name type="scientific">Polycladospora coralii</name>
    <dbReference type="NCBI Taxonomy" id="2771432"/>
    <lineage>
        <taxon>Bacteria</taxon>
        <taxon>Bacillati</taxon>
        <taxon>Bacillota</taxon>
        <taxon>Bacilli</taxon>
        <taxon>Bacillales</taxon>
        <taxon>Thermoactinomycetaceae</taxon>
        <taxon>Polycladospora</taxon>
    </lineage>
</organism>
<evidence type="ECO:0000259" key="1">
    <source>
        <dbReference type="Pfam" id="PF07110"/>
    </source>
</evidence>
<sequence length="112" mass="12917">MIKTTALYKDISNQEEFIQFYTETFLPHLMSVPGVVKVKMTRLVPSPFENKISENEAQYFLQCETYYESAEAFEQALKTPEGIEAAQCILEVASHFMTTYVGDETTYYNKSE</sequence>
<dbReference type="Gene3D" id="3.30.70.100">
    <property type="match status" value="1"/>
</dbReference>
<dbReference type="GO" id="GO:0016491">
    <property type="term" value="F:oxidoreductase activity"/>
    <property type="evidence" value="ECO:0007669"/>
    <property type="project" value="InterPro"/>
</dbReference>
<dbReference type="EMBL" id="JACXAH010000030">
    <property type="protein sequence ID" value="MBD1373616.1"/>
    <property type="molecule type" value="Genomic_DNA"/>
</dbReference>
<proteinExistence type="predicted"/>
<feature type="domain" description="EthD" evidence="1">
    <location>
        <begin position="14"/>
        <end position="85"/>
    </location>
</feature>
<dbReference type="SUPFAM" id="SSF54909">
    <property type="entry name" value="Dimeric alpha+beta barrel"/>
    <property type="match status" value="1"/>
</dbReference>
<dbReference type="InterPro" id="IPR011008">
    <property type="entry name" value="Dimeric_a/b-barrel"/>
</dbReference>
<dbReference type="InterPro" id="IPR009799">
    <property type="entry name" value="EthD_dom"/>
</dbReference>
<reference evidence="2" key="1">
    <citation type="submission" date="2020-09" db="EMBL/GenBank/DDBJ databases">
        <title>A novel bacterium of genus Hazenella, isolated from South China Sea.</title>
        <authorList>
            <person name="Huang H."/>
            <person name="Mo K."/>
            <person name="Hu Y."/>
        </authorList>
    </citation>
    <scope>NUCLEOTIDE SEQUENCE</scope>
    <source>
        <strain evidence="2">IB182357</strain>
    </source>
</reference>
<evidence type="ECO:0000313" key="3">
    <source>
        <dbReference type="Proteomes" id="UP000661691"/>
    </source>
</evidence>
<comment type="caution">
    <text evidence="2">The sequence shown here is derived from an EMBL/GenBank/DDBJ whole genome shotgun (WGS) entry which is preliminary data.</text>
</comment>
<name>A0A926N7W6_9BACL</name>
<dbReference type="RefSeq" id="WP_191138838.1">
    <property type="nucleotide sequence ID" value="NZ_JACXAG020000001.1"/>
</dbReference>
<accession>A0A926N7W6</accession>
<protein>
    <submittedName>
        <fullName evidence="2">EthD family reductase</fullName>
    </submittedName>
</protein>
<dbReference type="AlphaFoldDB" id="A0A926N7W6"/>
<dbReference type="NCBIfam" id="TIGR02118">
    <property type="entry name" value="EthD family reductase"/>
    <property type="match status" value="1"/>
</dbReference>
<keyword evidence="3" id="KW-1185">Reference proteome</keyword>
<dbReference type="Proteomes" id="UP000661691">
    <property type="component" value="Unassembled WGS sequence"/>
</dbReference>
<evidence type="ECO:0000313" key="2">
    <source>
        <dbReference type="EMBL" id="MBD1373616.1"/>
    </source>
</evidence>